<dbReference type="AlphaFoldDB" id="A0A9W9A2P6"/>
<reference evidence="1" key="1">
    <citation type="submission" date="2022-08" db="EMBL/GenBank/DDBJ databases">
        <title>A Global Phylogenomic Analysis of the Shiitake Genus Lentinula.</title>
        <authorList>
            <consortium name="DOE Joint Genome Institute"/>
            <person name="Sierra-Patev S."/>
            <person name="Min B."/>
            <person name="Naranjo-Ortiz M."/>
            <person name="Looney B."/>
            <person name="Konkel Z."/>
            <person name="Slot J.C."/>
            <person name="Sakamoto Y."/>
            <person name="Steenwyk J.L."/>
            <person name="Rokas A."/>
            <person name="Carro J."/>
            <person name="Camarero S."/>
            <person name="Ferreira P."/>
            <person name="Molpeceres G."/>
            <person name="Ruiz-Duenas F.J."/>
            <person name="Serrano A."/>
            <person name="Henrissat B."/>
            <person name="Drula E."/>
            <person name="Hughes K.W."/>
            <person name="Mata J.L."/>
            <person name="Ishikawa N.K."/>
            <person name="Vargas-Isla R."/>
            <person name="Ushijima S."/>
            <person name="Smith C.A."/>
            <person name="Ahrendt S."/>
            <person name="Andreopoulos W."/>
            <person name="He G."/>
            <person name="Labutti K."/>
            <person name="Lipzen A."/>
            <person name="Ng V."/>
            <person name="Riley R."/>
            <person name="Sandor L."/>
            <person name="Barry K."/>
            <person name="Martinez A.T."/>
            <person name="Xiao Y."/>
            <person name="Gibbons J.G."/>
            <person name="Terashima K."/>
            <person name="Grigoriev I.V."/>
            <person name="Hibbett D.S."/>
        </authorList>
    </citation>
    <scope>NUCLEOTIDE SEQUENCE</scope>
    <source>
        <strain evidence="1">JLM2183</strain>
    </source>
</reference>
<accession>A0A9W9A2P6</accession>
<gene>
    <name evidence="1" type="ORF">J3R30DRAFT_3296597</name>
</gene>
<evidence type="ECO:0000313" key="1">
    <source>
        <dbReference type="EMBL" id="KAJ4473046.1"/>
    </source>
</evidence>
<protein>
    <submittedName>
        <fullName evidence="1">Uncharacterized protein</fullName>
    </submittedName>
</protein>
<dbReference type="EMBL" id="JAOTPV010000018">
    <property type="protein sequence ID" value="KAJ4473046.1"/>
    <property type="molecule type" value="Genomic_DNA"/>
</dbReference>
<organism evidence="1 2">
    <name type="scientific">Lentinula aciculospora</name>
    <dbReference type="NCBI Taxonomy" id="153920"/>
    <lineage>
        <taxon>Eukaryota</taxon>
        <taxon>Fungi</taxon>
        <taxon>Dikarya</taxon>
        <taxon>Basidiomycota</taxon>
        <taxon>Agaricomycotina</taxon>
        <taxon>Agaricomycetes</taxon>
        <taxon>Agaricomycetidae</taxon>
        <taxon>Agaricales</taxon>
        <taxon>Marasmiineae</taxon>
        <taxon>Omphalotaceae</taxon>
        <taxon>Lentinula</taxon>
    </lineage>
</organism>
<proteinExistence type="predicted"/>
<evidence type="ECO:0000313" key="2">
    <source>
        <dbReference type="Proteomes" id="UP001150266"/>
    </source>
</evidence>
<keyword evidence="2" id="KW-1185">Reference proteome</keyword>
<comment type="caution">
    <text evidence="1">The sequence shown here is derived from an EMBL/GenBank/DDBJ whole genome shotgun (WGS) entry which is preliminary data.</text>
</comment>
<name>A0A9W9A2P6_9AGAR</name>
<dbReference type="Proteomes" id="UP001150266">
    <property type="component" value="Unassembled WGS sequence"/>
</dbReference>
<sequence>MARVGDVTRIWEINIHWPMYSQCSVWDGKGVEIWECLVDRKSTYLSKPNTRPPNPMYWRYLARR</sequence>
<dbReference type="OrthoDB" id="2712987at2759"/>